<feature type="transmembrane region" description="Helical" evidence="2">
    <location>
        <begin position="188"/>
        <end position="207"/>
    </location>
</feature>
<evidence type="ECO:0000313" key="4">
    <source>
        <dbReference type="EMBL" id="EZP81499.1"/>
    </source>
</evidence>
<proteinExistence type="predicted"/>
<dbReference type="AlphaFoldDB" id="A0A031JX39"/>
<evidence type="ECO:0000256" key="2">
    <source>
        <dbReference type="SAM" id="Phobius"/>
    </source>
</evidence>
<name>A0A031JX39_9SPHN</name>
<gene>
    <name evidence="4" type="ORF">BV97_02717</name>
</gene>
<keyword evidence="2" id="KW-1133">Transmembrane helix</keyword>
<accession>A0A031JX39</accession>
<organism evidence="4 5">
    <name type="scientific">Novosphingobium resinovorum</name>
    <dbReference type="NCBI Taxonomy" id="158500"/>
    <lineage>
        <taxon>Bacteria</taxon>
        <taxon>Pseudomonadati</taxon>
        <taxon>Pseudomonadota</taxon>
        <taxon>Alphaproteobacteria</taxon>
        <taxon>Sphingomonadales</taxon>
        <taxon>Sphingomonadaceae</taxon>
        <taxon>Novosphingobium</taxon>
    </lineage>
</organism>
<comment type="caution">
    <text evidence="4">The sequence shown here is derived from an EMBL/GenBank/DDBJ whole genome shotgun (WGS) entry which is preliminary data.</text>
</comment>
<dbReference type="PATRIC" id="fig|158500.4.peg.2778"/>
<feature type="domain" description="Ribbon-helix-helix protein CopG" evidence="3">
    <location>
        <begin position="4"/>
        <end position="39"/>
    </location>
</feature>
<protein>
    <recommendedName>
        <fullName evidence="3">Ribbon-helix-helix protein CopG domain-containing protein</fullName>
    </recommendedName>
</protein>
<evidence type="ECO:0000259" key="3">
    <source>
        <dbReference type="Pfam" id="PF01402"/>
    </source>
</evidence>
<dbReference type="GO" id="GO:0006355">
    <property type="term" value="P:regulation of DNA-templated transcription"/>
    <property type="evidence" value="ECO:0007669"/>
    <property type="project" value="InterPro"/>
</dbReference>
<evidence type="ECO:0000313" key="5">
    <source>
        <dbReference type="Proteomes" id="UP000024329"/>
    </source>
</evidence>
<feature type="coiled-coil region" evidence="1">
    <location>
        <begin position="65"/>
        <end position="99"/>
    </location>
</feature>
<dbReference type="InterPro" id="IPR013321">
    <property type="entry name" value="Arc_rbn_hlx_hlx"/>
</dbReference>
<dbReference type="InterPro" id="IPR002145">
    <property type="entry name" value="CopG"/>
</dbReference>
<dbReference type="RefSeq" id="WP_051586873.1">
    <property type="nucleotide sequence ID" value="NZ_JFYZ01000012.1"/>
</dbReference>
<keyword evidence="2" id="KW-0472">Membrane</keyword>
<dbReference type="Proteomes" id="UP000024329">
    <property type="component" value="Unassembled WGS sequence"/>
</dbReference>
<keyword evidence="2" id="KW-0812">Transmembrane</keyword>
<dbReference type="CDD" id="cd21631">
    <property type="entry name" value="RHH_CopG_NikR-like"/>
    <property type="match status" value="1"/>
</dbReference>
<keyword evidence="1" id="KW-0175">Coiled coil</keyword>
<dbReference type="Pfam" id="PF01402">
    <property type="entry name" value="RHH_1"/>
    <property type="match status" value="1"/>
</dbReference>
<reference evidence="4 5" key="1">
    <citation type="submission" date="2014-03" db="EMBL/GenBank/DDBJ databases">
        <title>Whole genome sequence of Novosphingobium resinovorum KF1.</title>
        <authorList>
            <person name="Gan H.M."/>
            <person name="Gan H.Y."/>
            <person name="Chew T.H."/>
            <person name="Savka M.A."/>
        </authorList>
    </citation>
    <scope>NUCLEOTIDE SEQUENCE [LARGE SCALE GENOMIC DNA]</scope>
    <source>
        <strain evidence="4 5">KF1</strain>
    </source>
</reference>
<dbReference type="Gene3D" id="1.10.1220.10">
    <property type="entry name" value="Met repressor-like"/>
    <property type="match status" value="1"/>
</dbReference>
<sequence length="261" mass="29085">MGQVNVAYDDAVLRRLDALAERQGQSRSDLLRGLAEEAIKADEQGRPLFEPRAVPLSPEVLAGLVHEIRQMNVDLDRQMRAAEKREKRLLESCNATEEANRSARERHGKDLANRFREGATPFSIMLGDFRKDIVERHEAILSAIREPESVKAMRVDVTVVKSLLLQRRRKADRPLHALHFHIARNLKVAGWELAVCAAVMILVLLAVQSGIGHVLPYSWWATPISQSLYGSSETGACELYKAAREVDHCKALPSAKKGGGK</sequence>
<evidence type="ECO:0000256" key="1">
    <source>
        <dbReference type="SAM" id="Coils"/>
    </source>
</evidence>
<dbReference type="EMBL" id="JFYZ01000012">
    <property type="protein sequence ID" value="EZP81499.1"/>
    <property type="molecule type" value="Genomic_DNA"/>
</dbReference>